<dbReference type="AlphaFoldDB" id="A0AAE0F745"/>
<feature type="compositionally biased region" description="Basic and acidic residues" evidence="1">
    <location>
        <begin position="104"/>
        <end position="114"/>
    </location>
</feature>
<feature type="non-terminal residue" evidence="2">
    <location>
        <position position="1"/>
    </location>
</feature>
<name>A0AAE0F745_9CHLO</name>
<protein>
    <submittedName>
        <fullName evidence="2">Uncharacterized protein</fullName>
    </submittedName>
</protein>
<feature type="non-terminal residue" evidence="2">
    <location>
        <position position="139"/>
    </location>
</feature>
<evidence type="ECO:0000313" key="2">
    <source>
        <dbReference type="EMBL" id="KAK3254228.1"/>
    </source>
</evidence>
<gene>
    <name evidence="2" type="ORF">CYMTET_36552</name>
</gene>
<dbReference type="EMBL" id="LGRX02023876">
    <property type="protein sequence ID" value="KAK3254228.1"/>
    <property type="molecule type" value="Genomic_DNA"/>
</dbReference>
<feature type="region of interest" description="Disordered" evidence="1">
    <location>
        <begin position="1"/>
        <end position="86"/>
    </location>
</feature>
<comment type="caution">
    <text evidence="2">The sequence shown here is derived from an EMBL/GenBank/DDBJ whole genome shotgun (WGS) entry which is preliminary data.</text>
</comment>
<evidence type="ECO:0000256" key="1">
    <source>
        <dbReference type="SAM" id="MobiDB-lite"/>
    </source>
</evidence>
<sequence>LNGGSAGCAAERRGDRHMAWLRPVKAVSQRRGGTRRKGPRRGSRWRSASAERGAGTDAAHGGLGGQGALWRRWDRRRPTEALGPMEALGGGKAAFAKLGGDSCDGLRRPTEAPRTRARRAARDRRSSPRGSAGKAYFVA</sequence>
<organism evidence="2 3">
    <name type="scientific">Cymbomonas tetramitiformis</name>
    <dbReference type="NCBI Taxonomy" id="36881"/>
    <lineage>
        <taxon>Eukaryota</taxon>
        <taxon>Viridiplantae</taxon>
        <taxon>Chlorophyta</taxon>
        <taxon>Pyramimonadophyceae</taxon>
        <taxon>Pyramimonadales</taxon>
        <taxon>Pyramimonadaceae</taxon>
        <taxon>Cymbomonas</taxon>
    </lineage>
</organism>
<feature type="region of interest" description="Disordered" evidence="1">
    <location>
        <begin position="98"/>
        <end position="139"/>
    </location>
</feature>
<reference evidence="2 3" key="1">
    <citation type="journal article" date="2015" name="Genome Biol. Evol.">
        <title>Comparative Genomics of a Bacterivorous Green Alga Reveals Evolutionary Causalities and Consequences of Phago-Mixotrophic Mode of Nutrition.</title>
        <authorList>
            <person name="Burns J.A."/>
            <person name="Paasch A."/>
            <person name="Narechania A."/>
            <person name="Kim E."/>
        </authorList>
    </citation>
    <scope>NUCLEOTIDE SEQUENCE [LARGE SCALE GENOMIC DNA]</scope>
    <source>
        <strain evidence="2 3">PLY_AMNH</strain>
    </source>
</reference>
<evidence type="ECO:0000313" key="3">
    <source>
        <dbReference type="Proteomes" id="UP001190700"/>
    </source>
</evidence>
<accession>A0AAE0F745</accession>
<keyword evidence="3" id="KW-1185">Reference proteome</keyword>
<proteinExistence type="predicted"/>
<feature type="compositionally biased region" description="Basic residues" evidence="1">
    <location>
        <begin position="32"/>
        <end position="44"/>
    </location>
</feature>
<dbReference type="Proteomes" id="UP001190700">
    <property type="component" value="Unassembled WGS sequence"/>
</dbReference>